<keyword evidence="3 6" id="KW-0812">Transmembrane</keyword>
<feature type="domain" description="Mechanosensitive ion channel MscS C-terminal" evidence="8">
    <location>
        <begin position="194"/>
        <end position="273"/>
    </location>
</feature>
<comment type="similarity">
    <text evidence="2">Belongs to the MscS (TC 1.A.23) family.</text>
</comment>
<feature type="domain" description="Mechanosensitive ion channel MscS" evidence="7">
    <location>
        <begin position="120"/>
        <end position="186"/>
    </location>
</feature>
<dbReference type="SUPFAM" id="SSF50182">
    <property type="entry name" value="Sm-like ribonucleoproteins"/>
    <property type="match status" value="1"/>
</dbReference>
<dbReference type="InterPro" id="IPR010920">
    <property type="entry name" value="LSM_dom_sf"/>
</dbReference>
<dbReference type="EMBL" id="RCBY01000014">
    <property type="protein sequence ID" value="RQH53438.1"/>
    <property type="molecule type" value="Genomic_DNA"/>
</dbReference>
<evidence type="ECO:0000256" key="5">
    <source>
        <dbReference type="ARBA" id="ARBA00023136"/>
    </source>
</evidence>
<keyword evidence="4 6" id="KW-1133">Transmembrane helix</keyword>
<dbReference type="InterPro" id="IPR045275">
    <property type="entry name" value="MscS_archaea/bacteria_type"/>
</dbReference>
<evidence type="ECO:0000313" key="9">
    <source>
        <dbReference type="EMBL" id="RQH53438.1"/>
    </source>
</evidence>
<dbReference type="InterPro" id="IPR049278">
    <property type="entry name" value="MS_channel_C"/>
</dbReference>
<dbReference type="Proteomes" id="UP000269154">
    <property type="component" value="Unassembled WGS sequence"/>
</dbReference>
<proteinExistence type="inferred from homology"/>
<dbReference type="GO" id="GO:0008381">
    <property type="term" value="F:mechanosensitive monoatomic ion channel activity"/>
    <property type="evidence" value="ECO:0007669"/>
    <property type="project" value="InterPro"/>
</dbReference>
<dbReference type="GO" id="GO:0016020">
    <property type="term" value="C:membrane"/>
    <property type="evidence" value="ECO:0007669"/>
    <property type="project" value="InterPro"/>
</dbReference>
<comment type="subcellular location">
    <subcellularLocation>
        <location evidence="1">Endomembrane system</location>
        <topology evidence="1">Multi-pass membrane protein</topology>
    </subcellularLocation>
</comment>
<dbReference type="GO" id="GO:0012505">
    <property type="term" value="C:endomembrane system"/>
    <property type="evidence" value="ECO:0007669"/>
    <property type="project" value="UniProtKB-SubCell"/>
</dbReference>
<dbReference type="PANTHER" id="PTHR30221:SF1">
    <property type="entry name" value="SMALL-CONDUCTANCE MECHANOSENSITIVE CHANNEL"/>
    <property type="match status" value="1"/>
</dbReference>
<dbReference type="Pfam" id="PF00924">
    <property type="entry name" value="MS_channel_2nd"/>
    <property type="match status" value="1"/>
</dbReference>
<reference evidence="9 10" key="1">
    <citation type="journal article" date="2018" name="ACS Chem. Biol.">
        <title>Ketoreductase domain dysfunction expands chemodiversity: malyngamide biosynthesis in the cyanobacterium Okeania hirsuta.</title>
        <authorList>
            <person name="Moss N.A."/>
            <person name="Leao T."/>
            <person name="Rankin M."/>
            <person name="McCullough T.M."/>
            <person name="Qu P."/>
            <person name="Korobeynikov A."/>
            <person name="Smith J.L."/>
            <person name="Gerwick L."/>
            <person name="Gerwick W.H."/>
        </authorList>
    </citation>
    <scope>NUCLEOTIDE SEQUENCE [LARGE SCALE GENOMIC DNA]</scope>
    <source>
        <strain evidence="9 10">PAB10Feb10-1</strain>
    </source>
</reference>
<dbReference type="PANTHER" id="PTHR30221">
    <property type="entry name" value="SMALL-CONDUCTANCE MECHANOSENSITIVE CHANNEL"/>
    <property type="match status" value="1"/>
</dbReference>
<feature type="transmembrane region" description="Helical" evidence="6">
    <location>
        <begin position="35"/>
        <end position="56"/>
    </location>
</feature>
<name>A0A3N6RXK0_9CYAN</name>
<dbReference type="Gene3D" id="1.10.287.1260">
    <property type="match status" value="1"/>
</dbReference>
<evidence type="ECO:0000256" key="2">
    <source>
        <dbReference type="ARBA" id="ARBA00008017"/>
    </source>
</evidence>
<evidence type="ECO:0000256" key="1">
    <source>
        <dbReference type="ARBA" id="ARBA00004127"/>
    </source>
</evidence>
<sequence>MIFNYLGLTFFFHFHLLTVAPGLDGIGIKDINLRTILQTVIALALAYGFLISVKFLSKWLSERVPLRFRAAAKQSEPFLQALILLTSTIYILSLFLKLSTENLLAITGTIAVALGFAFKDYVSSLIAGVVALFETPYRVGDRVQIGENYGEIITYDLRGIRLQTVEDNLIFIPHNKIWNEPISNANNGALEAQVTTDFYLAHGVDSELVIKILHLAAYTSKYTQLKLPVSVLVEEKPWGTQYHLKSYPIDARDEYVYKTDLVRRVKQAFAKHNFNYPKSNFSQE</sequence>
<dbReference type="Gene3D" id="2.30.30.60">
    <property type="match status" value="1"/>
</dbReference>
<evidence type="ECO:0000256" key="4">
    <source>
        <dbReference type="ARBA" id="ARBA00022989"/>
    </source>
</evidence>
<gene>
    <name evidence="9" type="ORF">D5R40_04420</name>
</gene>
<feature type="transmembrane region" description="Helical" evidence="6">
    <location>
        <begin position="77"/>
        <end position="96"/>
    </location>
</feature>
<keyword evidence="5 6" id="KW-0472">Membrane</keyword>
<dbReference type="InterPro" id="IPR023408">
    <property type="entry name" value="MscS_beta-dom_sf"/>
</dbReference>
<dbReference type="Pfam" id="PF21082">
    <property type="entry name" value="MS_channel_3rd"/>
    <property type="match status" value="1"/>
</dbReference>
<dbReference type="RefSeq" id="WP_124146251.1">
    <property type="nucleotide sequence ID" value="NZ_CAWOLW010000046.1"/>
</dbReference>
<dbReference type="AlphaFoldDB" id="A0A3N6RXK0"/>
<evidence type="ECO:0000259" key="8">
    <source>
        <dbReference type="Pfam" id="PF21082"/>
    </source>
</evidence>
<evidence type="ECO:0000259" key="7">
    <source>
        <dbReference type="Pfam" id="PF00924"/>
    </source>
</evidence>
<keyword evidence="10" id="KW-1185">Reference proteome</keyword>
<dbReference type="InterPro" id="IPR006685">
    <property type="entry name" value="MscS_channel_2nd"/>
</dbReference>
<accession>A0A3N6RXK0</accession>
<evidence type="ECO:0000256" key="3">
    <source>
        <dbReference type="ARBA" id="ARBA00022692"/>
    </source>
</evidence>
<comment type="caution">
    <text evidence="9">The sequence shown here is derived from an EMBL/GenBank/DDBJ whole genome shotgun (WGS) entry which is preliminary data.</text>
</comment>
<evidence type="ECO:0000256" key="6">
    <source>
        <dbReference type="SAM" id="Phobius"/>
    </source>
</evidence>
<organism evidence="9 10">
    <name type="scientific">Okeania hirsuta</name>
    <dbReference type="NCBI Taxonomy" id="1458930"/>
    <lineage>
        <taxon>Bacteria</taxon>
        <taxon>Bacillati</taxon>
        <taxon>Cyanobacteriota</taxon>
        <taxon>Cyanophyceae</taxon>
        <taxon>Oscillatoriophycideae</taxon>
        <taxon>Oscillatoriales</taxon>
        <taxon>Microcoleaceae</taxon>
        <taxon>Okeania</taxon>
    </lineage>
</organism>
<evidence type="ECO:0000313" key="10">
    <source>
        <dbReference type="Proteomes" id="UP000269154"/>
    </source>
</evidence>
<dbReference type="OrthoDB" id="9775207at2"/>
<protein>
    <submittedName>
        <fullName evidence="9">Mechanosensitive ion channel family protein</fullName>
    </submittedName>
</protein>